<dbReference type="STRING" id="1173061.A0A0J9X6E2"/>
<feature type="transmembrane region" description="Helical" evidence="7">
    <location>
        <begin position="86"/>
        <end position="106"/>
    </location>
</feature>
<evidence type="ECO:0000256" key="1">
    <source>
        <dbReference type="ARBA" id="ARBA00004141"/>
    </source>
</evidence>
<accession>A0A0J9X6E2</accession>
<evidence type="ECO:0000256" key="5">
    <source>
        <dbReference type="ARBA" id="ARBA00022989"/>
    </source>
</evidence>
<feature type="transmembrane region" description="Helical" evidence="7">
    <location>
        <begin position="542"/>
        <end position="568"/>
    </location>
</feature>
<dbReference type="PANTHER" id="PTHR11101">
    <property type="entry name" value="PHOSPHATE TRANSPORTER"/>
    <property type="match status" value="1"/>
</dbReference>
<evidence type="ECO:0000256" key="3">
    <source>
        <dbReference type="ARBA" id="ARBA00022592"/>
    </source>
</evidence>
<dbReference type="GO" id="GO:0035435">
    <property type="term" value="P:phosphate ion transmembrane transport"/>
    <property type="evidence" value="ECO:0007669"/>
    <property type="project" value="TreeGrafter"/>
</dbReference>
<dbReference type="GO" id="GO:0005315">
    <property type="term" value="F:phosphate transmembrane transporter activity"/>
    <property type="evidence" value="ECO:0007669"/>
    <property type="project" value="InterPro"/>
</dbReference>
<feature type="transmembrane region" description="Helical" evidence="7">
    <location>
        <begin position="47"/>
        <end position="66"/>
    </location>
</feature>
<proteinExistence type="inferred from homology"/>
<organism evidence="8 9">
    <name type="scientific">Geotrichum candidum</name>
    <name type="common">Oospora lactis</name>
    <name type="synonym">Dipodascus geotrichum</name>
    <dbReference type="NCBI Taxonomy" id="1173061"/>
    <lineage>
        <taxon>Eukaryota</taxon>
        <taxon>Fungi</taxon>
        <taxon>Dikarya</taxon>
        <taxon>Ascomycota</taxon>
        <taxon>Saccharomycotina</taxon>
        <taxon>Dipodascomycetes</taxon>
        <taxon>Dipodascales</taxon>
        <taxon>Dipodascaceae</taxon>
        <taxon>Geotrichum</taxon>
    </lineage>
</organism>
<gene>
    <name evidence="8" type="ORF">BN980_GECA03s00648g</name>
</gene>
<keyword evidence="9" id="KW-1185">Reference proteome</keyword>
<feature type="transmembrane region" description="Helical" evidence="7">
    <location>
        <begin position="217"/>
        <end position="238"/>
    </location>
</feature>
<keyword evidence="5 7" id="KW-1133">Transmembrane helix</keyword>
<evidence type="ECO:0000256" key="2">
    <source>
        <dbReference type="ARBA" id="ARBA00022448"/>
    </source>
</evidence>
<feature type="transmembrane region" description="Helical" evidence="7">
    <location>
        <begin position="455"/>
        <end position="479"/>
    </location>
</feature>
<feature type="transmembrane region" description="Helical" evidence="7">
    <location>
        <begin position="6"/>
        <end position="26"/>
    </location>
</feature>
<dbReference type="GO" id="GO:0016020">
    <property type="term" value="C:membrane"/>
    <property type="evidence" value="ECO:0007669"/>
    <property type="project" value="UniProtKB-SubCell"/>
</dbReference>
<dbReference type="PANTHER" id="PTHR11101:SF80">
    <property type="entry name" value="PHOSPHATE TRANSPORTER"/>
    <property type="match status" value="1"/>
</dbReference>
<dbReference type="AlphaFoldDB" id="A0A0J9X6E2"/>
<comment type="function">
    <text evidence="7">Sodium-phosphate symporter.</text>
</comment>
<evidence type="ECO:0000256" key="7">
    <source>
        <dbReference type="RuleBase" id="RU363058"/>
    </source>
</evidence>
<dbReference type="InterPro" id="IPR001204">
    <property type="entry name" value="Phos_transporter"/>
</dbReference>
<keyword evidence="4 7" id="KW-0812">Transmembrane</keyword>
<keyword evidence="6 7" id="KW-0472">Membrane</keyword>
<name>A0A0J9X6E2_GEOCN</name>
<feature type="transmembrane region" description="Helical" evidence="7">
    <location>
        <begin position="499"/>
        <end position="530"/>
    </location>
</feature>
<comment type="caution">
    <text evidence="8">The sequence shown here is derived from an EMBL/GenBank/DDBJ whole genome shotgun (WGS) entry which is preliminary data.</text>
</comment>
<evidence type="ECO:0000313" key="9">
    <source>
        <dbReference type="Proteomes" id="UP000242525"/>
    </source>
</evidence>
<feature type="transmembrane region" description="Helical" evidence="7">
    <location>
        <begin position="118"/>
        <end position="139"/>
    </location>
</feature>
<sequence length="581" mass="62513">MALHQFDYIFAITMIFAFLDAWNIGANDVANSFATSVSSRSLTYSQAMILAAICEFLGAVLAGSRVSDTIRNNIIEVGMFDDAPAGLMLTMACALFGSSIWMTIATKIGAPVSTTHSIVGGIIGAGIAANGASGVAWGWSGFAKIIASWFVSPLVAGGFAAILFLITKYTVLERKNSLRNAMLVIPLYFALTAGVLIMVIVWKGAPNLKLDNLSQGQILGAIFGGAGAAAGLYFFFWYPYLHRKLVLEDWTLKTYHIVYGPFLLTRGEVPPIPEGVNHQIVTDYYRGNRNQEEIDDALDSGAAGLDKDAIAAETIGNQDIESKDAITTVDAVNDNTDSAPGPVKLDSINKKNIKILLHPRNWHRLIWLAVSHGFTQDVIGSQKEKTALSSNIEDMHARAKKYDNKTEHLYSFLQGVTACTASFAHGSNDISNAAGPLSTIYLIWSKNTTGENSPVPVWVLCYTAGALVIGLWTYGYNIMRNLGNRLTLQSPARGFSMELGAAITTVFATQLSLPISTTQCIVGAVVFVGLCNGDVKAVNWRMVAWCYAGWIFTLPCAGIIAGVTMGIISNAPQLGAVYTME</sequence>
<comment type="subcellular location">
    <subcellularLocation>
        <location evidence="1 7">Membrane</location>
        <topology evidence="1 7">Multi-pass membrane protein</topology>
    </subcellularLocation>
</comment>
<evidence type="ECO:0000256" key="4">
    <source>
        <dbReference type="ARBA" id="ARBA00022692"/>
    </source>
</evidence>
<comment type="similarity">
    <text evidence="7">Belongs to the inorganic phosphate transporter (PiT) (TC 2.A.20) family.</text>
</comment>
<feature type="transmembrane region" description="Helical" evidence="7">
    <location>
        <begin position="187"/>
        <end position="205"/>
    </location>
</feature>
<reference evidence="8" key="1">
    <citation type="submission" date="2014-03" db="EMBL/GenBank/DDBJ databases">
        <authorList>
            <person name="Casaregola S."/>
        </authorList>
    </citation>
    <scope>NUCLEOTIDE SEQUENCE [LARGE SCALE GENOMIC DNA]</scope>
    <source>
        <strain evidence="8">CLIB 918</strain>
    </source>
</reference>
<evidence type="ECO:0000256" key="6">
    <source>
        <dbReference type="ARBA" id="ARBA00023136"/>
    </source>
</evidence>
<dbReference type="OrthoDB" id="260807at2759"/>
<keyword evidence="2 7" id="KW-0813">Transport</keyword>
<protein>
    <recommendedName>
        <fullName evidence="7">Phosphate transporter</fullName>
    </recommendedName>
</protein>
<evidence type="ECO:0000313" key="8">
    <source>
        <dbReference type="EMBL" id="CDO52357.1"/>
    </source>
</evidence>
<dbReference type="Proteomes" id="UP000242525">
    <property type="component" value="Unassembled WGS sequence"/>
</dbReference>
<dbReference type="Pfam" id="PF01384">
    <property type="entry name" value="PHO4"/>
    <property type="match status" value="1"/>
</dbReference>
<dbReference type="EMBL" id="CCBN010000003">
    <property type="protein sequence ID" value="CDO52357.1"/>
    <property type="molecule type" value="Genomic_DNA"/>
</dbReference>
<keyword evidence="3 7" id="KW-0592">Phosphate transport</keyword>
<feature type="transmembrane region" description="Helical" evidence="7">
    <location>
        <begin position="145"/>
        <end position="166"/>
    </location>
</feature>